<feature type="non-terminal residue" evidence="1">
    <location>
        <position position="1"/>
    </location>
</feature>
<protein>
    <submittedName>
        <fullName evidence="1">Uncharacterized protein</fullName>
    </submittedName>
</protein>
<dbReference type="Gene3D" id="3.40.1190.20">
    <property type="match status" value="1"/>
</dbReference>
<dbReference type="EMBL" id="BARW01008188">
    <property type="protein sequence ID" value="GAI81487.1"/>
    <property type="molecule type" value="Genomic_DNA"/>
</dbReference>
<sequence length="78" mass="8227">IVEIDKVPCSVSKSGYGEIKGLISFLKSEYKSIGEIEDGIVSTDSFTVVGIPTIIIKSAQQLVGVGDTISVLALLLEN</sequence>
<gene>
    <name evidence="1" type="ORF">S12H4_16862</name>
</gene>
<dbReference type="SUPFAM" id="SSF53613">
    <property type="entry name" value="Ribokinase-like"/>
    <property type="match status" value="1"/>
</dbReference>
<dbReference type="InterPro" id="IPR029056">
    <property type="entry name" value="Ribokinase-like"/>
</dbReference>
<name>X1RL74_9ZZZZ</name>
<proteinExistence type="predicted"/>
<comment type="caution">
    <text evidence="1">The sequence shown here is derived from an EMBL/GenBank/DDBJ whole genome shotgun (WGS) entry which is preliminary data.</text>
</comment>
<accession>X1RL74</accession>
<dbReference type="AlphaFoldDB" id="X1RL74"/>
<evidence type="ECO:0000313" key="1">
    <source>
        <dbReference type="EMBL" id="GAI81487.1"/>
    </source>
</evidence>
<reference evidence="1" key="1">
    <citation type="journal article" date="2014" name="Front. Microbiol.">
        <title>High frequency of phylogenetically diverse reductive dehalogenase-homologous genes in deep subseafloor sedimentary metagenomes.</title>
        <authorList>
            <person name="Kawai M."/>
            <person name="Futagami T."/>
            <person name="Toyoda A."/>
            <person name="Takaki Y."/>
            <person name="Nishi S."/>
            <person name="Hori S."/>
            <person name="Arai W."/>
            <person name="Tsubouchi T."/>
            <person name="Morono Y."/>
            <person name="Uchiyama I."/>
            <person name="Ito T."/>
            <person name="Fujiyama A."/>
            <person name="Inagaki F."/>
            <person name="Takami H."/>
        </authorList>
    </citation>
    <scope>NUCLEOTIDE SEQUENCE</scope>
    <source>
        <strain evidence="1">Expedition CK06-06</strain>
    </source>
</reference>
<organism evidence="1">
    <name type="scientific">marine sediment metagenome</name>
    <dbReference type="NCBI Taxonomy" id="412755"/>
    <lineage>
        <taxon>unclassified sequences</taxon>
        <taxon>metagenomes</taxon>
        <taxon>ecological metagenomes</taxon>
    </lineage>
</organism>